<name>A0A430FKD4_9BIFI</name>
<dbReference type="SUPFAM" id="SSF116734">
    <property type="entry name" value="DNA methylase specificity domain"/>
    <property type="match status" value="1"/>
</dbReference>
<reference evidence="5 6" key="1">
    <citation type="submission" date="2018-09" db="EMBL/GenBank/DDBJ databases">
        <title>Characterization of the phylogenetic diversity of five novel species belonging to the genus Bifidobacterium.</title>
        <authorList>
            <person name="Lugli G.A."/>
            <person name="Duranti S."/>
            <person name="Milani C."/>
        </authorList>
    </citation>
    <scope>NUCLEOTIDE SEQUENCE [LARGE SCALE GENOMIC DNA]</scope>
    <source>
        <strain evidence="5 6">2034B</strain>
    </source>
</reference>
<dbReference type="Proteomes" id="UP000287533">
    <property type="component" value="Unassembled WGS sequence"/>
</dbReference>
<sequence>MHYGDVLIKYGSVLDLEDDDLPRIADPAAVEKMTSDSLRDGDIVIADTAEDLTAGKCSELRNIGESVVFAGLHTMPCRPVNQYAAGFLGHYLNSSSFHDQLIPLMQGIKVIALSKAAMGVAALMVPSFAEQQAIGRFFSSLDSLITLHQRKSQR</sequence>
<keyword evidence="5" id="KW-0540">Nuclease</keyword>
<dbReference type="AlphaFoldDB" id="A0A430FKD4"/>
<feature type="domain" description="Type I restriction modification DNA specificity" evidence="4">
    <location>
        <begin position="42"/>
        <end position="153"/>
    </location>
</feature>
<keyword evidence="5" id="KW-0255">Endonuclease</keyword>
<dbReference type="Gene3D" id="3.90.220.20">
    <property type="entry name" value="DNA methylase specificity domains"/>
    <property type="match status" value="1"/>
</dbReference>
<dbReference type="InterPro" id="IPR000055">
    <property type="entry name" value="Restrct_endonuc_typeI_TRD"/>
</dbReference>
<dbReference type="PANTHER" id="PTHR30408:SF13">
    <property type="entry name" value="TYPE I RESTRICTION ENZYME HINDI SPECIFICITY SUBUNIT"/>
    <property type="match status" value="1"/>
</dbReference>
<gene>
    <name evidence="5" type="ORF">D2E25_1185</name>
</gene>
<keyword evidence="3" id="KW-0238">DNA-binding</keyword>
<dbReference type="GO" id="GO:0009307">
    <property type="term" value="P:DNA restriction-modification system"/>
    <property type="evidence" value="ECO:0007669"/>
    <property type="project" value="UniProtKB-KW"/>
</dbReference>
<keyword evidence="5" id="KW-0378">Hydrolase</keyword>
<comment type="caution">
    <text evidence="5">The sequence shown here is derived from an EMBL/GenBank/DDBJ whole genome shotgun (WGS) entry which is preliminary data.</text>
</comment>
<keyword evidence="2" id="KW-0680">Restriction system</keyword>
<protein>
    <submittedName>
        <fullName evidence="5">Restriction endonuclease subunit S</fullName>
    </submittedName>
</protein>
<proteinExistence type="inferred from homology"/>
<dbReference type="EMBL" id="QXGL01000003">
    <property type="protein sequence ID" value="RSX53212.1"/>
    <property type="molecule type" value="Genomic_DNA"/>
</dbReference>
<evidence type="ECO:0000313" key="6">
    <source>
        <dbReference type="Proteomes" id="UP000287533"/>
    </source>
</evidence>
<keyword evidence="6" id="KW-1185">Reference proteome</keyword>
<dbReference type="GO" id="GO:0004519">
    <property type="term" value="F:endonuclease activity"/>
    <property type="evidence" value="ECO:0007669"/>
    <property type="project" value="UniProtKB-KW"/>
</dbReference>
<comment type="similarity">
    <text evidence="1">Belongs to the type-I restriction system S methylase family.</text>
</comment>
<evidence type="ECO:0000259" key="4">
    <source>
        <dbReference type="Pfam" id="PF01420"/>
    </source>
</evidence>
<evidence type="ECO:0000256" key="2">
    <source>
        <dbReference type="ARBA" id="ARBA00022747"/>
    </source>
</evidence>
<dbReference type="PANTHER" id="PTHR30408">
    <property type="entry name" value="TYPE-1 RESTRICTION ENZYME ECOKI SPECIFICITY PROTEIN"/>
    <property type="match status" value="1"/>
</dbReference>
<evidence type="ECO:0000256" key="3">
    <source>
        <dbReference type="ARBA" id="ARBA00023125"/>
    </source>
</evidence>
<accession>A0A430FKD4</accession>
<organism evidence="5 6">
    <name type="scientific">Bifidobacterium goeldii</name>
    <dbReference type="NCBI Taxonomy" id="2306975"/>
    <lineage>
        <taxon>Bacteria</taxon>
        <taxon>Bacillati</taxon>
        <taxon>Actinomycetota</taxon>
        <taxon>Actinomycetes</taxon>
        <taxon>Bifidobacteriales</taxon>
        <taxon>Bifidobacteriaceae</taxon>
        <taxon>Bifidobacterium</taxon>
    </lineage>
</organism>
<dbReference type="Pfam" id="PF01420">
    <property type="entry name" value="Methylase_S"/>
    <property type="match status" value="1"/>
</dbReference>
<dbReference type="InterPro" id="IPR044946">
    <property type="entry name" value="Restrct_endonuc_typeI_TRD_sf"/>
</dbReference>
<evidence type="ECO:0000256" key="1">
    <source>
        <dbReference type="ARBA" id="ARBA00010923"/>
    </source>
</evidence>
<dbReference type="GO" id="GO:0003677">
    <property type="term" value="F:DNA binding"/>
    <property type="evidence" value="ECO:0007669"/>
    <property type="project" value="UniProtKB-KW"/>
</dbReference>
<dbReference type="InterPro" id="IPR052021">
    <property type="entry name" value="Type-I_RS_S_subunit"/>
</dbReference>
<evidence type="ECO:0000313" key="5">
    <source>
        <dbReference type="EMBL" id="RSX53212.1"/>
    </source>
</evidence>